<name>A0A0B2JX57_9FIRM</name>
<protein>
    <recommendedName>
        <fullName evidence="4">DUF445 domain-containing protein</fullName>
    </recommendedName>
</protein>
<keyword evidence="1" id="KW-0812">Transmembrane</keyword>
<proteinExistence type="predicted"/>
<dbReference type="GO" id="GO:0005886">
    <property type="term" value="C:plasma membrane"/>
    <property type="evidence" value="ECO:0007669"/>
    <property type="project" value="TreeGrafter"/>
</dbReference>
<organism evidence="2 3">
    <name type="scientific">Anaerovibrio lipolyticus</name>
    <dbReference type="NCBI Taxonomy" id="82374"/>
    <lineage>
        <taxon>Bacteria</taxon>
        <taxon>Bacillati</taxon>
        <taxon>Bacillota</taxon>
        <taxon>Negativicutes</taxon>
        <taxon>Selenomonadales</taxon>
        <taxon>Selenomonadaceae</taxon>
        <taxon>Anaerovibrio</taxon>
    </lineage>
</organism>
<dbReference type="EMBL" id="JSCE01000224">
    <property type="protein sequence ID" value="KHM50497.1"/>
    <property type="molecule type" value="Genomic_DNA"/>
</dbReference>
<comment type="caution">
    <text evidence="2">The sequence shown here is derived from an EMBL/GenBank/DDBJ whole genome shotgun (WGS) entry which is preliminary data.</text>
</comment>
<evidence type="ECO:0008006" key="4">
    <source>
        <dbReference type="Google" id="ProtNLM"/>
    </source>
</evidence>
<dbReference type="Pfam" id="PF04286">
    <property type="entry name" value="DUF445"/>
    <property type="match status" value="1"/>
</dbReference>
<gene>
    <name evidence="2" type="ORF">NZ47_12180</name>
</gene>
<dbReference type="InterPro" id="IPR007383">
    <property type="entry name" value="DUF445"/>
</dbReference>
<reference evidence="2 3" key="1">
    <citation type="journal article" date="2013" name="PLoS ONE">
        <title>Identification and characterization of three novel lipases belonging to families II and V from Anaerovibrio lipolyticus 5ST.</title>
        <authorList>
            <person name="Prive F."/>
            <person name="Kaderbhai N.N."/>
            <person name="Girdwood S."/>
            <person name="Worgan H.J."/>
            <person name="Pinloche E."/>
            <person name="Scollan N.D."/>
            <person name="Huws S.A."/>
            <person name="Newbold C.J."/>
        </authorList>
    </citation>
    <scope>NUCLEOTIDE SEQUENCE [LARGE SCALE GENOMIC DNA]</scope>
    <source>
        <strain evidence="2 3">5S</strain>
    </source>
</reference>
<keyword evidence="3" id="KW-1185">Reference proteome</keyword>
<dbReference type="eggNOG" id="COG2733">
    <property type="taxonomic scope" value="Bacteria"/>
</dbReference>
<accession>A0A0B2JX57</accession>
<dbReference type="AlphaFoldDB" id="A0A0B2JX57"/>
<evidence type="ECO:0000313" key="2">
    <source>
        <dbReference type="EMBL" id="KHM50497.1"/>
    </source>
</evidence>
<evidence type="ECO:0000256" key="1">
    <source>
        <dbReference type="SAM" id="Phobius"/>
    </source>
</evidence>
<feature type="transmembrane region" description="Helical" evidence="1">
    <location>
        <begin position="39"/>
        <end position="57"/>
    </location>
</feature>
<feature type="transmembrane region" description="Helical" evidence="1">
    <location>
        <begin position="387"/>
        <end position="407"/>
    </location>
</feature>
<keyword evidence="1" id="KW-1133">Transmembrane helix</keyword>
<dbReference type="STRING" id="82374.NZ47_12180"/>
<keyword evidence="1" id="KW-0472">Membrane</keyword>
<evidence type="ECO:0000313" key="3">
    <source>
        <dbReference type="Proteomes" id="UP000030993"/>
    </source>
</evidence>
<dbReference type="PANTHER" id="PTHR38442">
    <property type="entry name" value="INNER MEMBRANE PROTEIN-RELATED"/>
    <property type="match status" value="1"/>
</dbReference>
<dbReference type="RefSeq" id="WP_039211311.1">
    <property type="nucleotide sequence ID" value="NZ_JSCE01000224.1"/>
</dbReference>
<dbReference type="PANTHER" id="PTHR38442:SF1">
    <property type="entry name" value="INNER MEMBRANE PROTEIN"/>
    <property type="match status" value="1"/>
</dbReference>
<dbReference type="Proteomes" id="UP000030993">
    <property type="component" value="Unassembled WGS sequence"/>
</dbReference>
<sequence>MKKKYKATVALAISVLGAGATMSWPASYGFWGGMLHNGFLAATIGGMADWFAVTAIFRKPLGISYKTEIIIRNRQRIMDALVEFVGHDLLSTENVMHFVDKQNVAGLLAQYIDIQGKDRLSSLAEEITNVVFRDMDAQTLTKKVTPFIKEAVDNKILPAISDDILDRLSSREITDIILKGLLNAGEDLLHEEAILSILKENVGEFLKKYEGDGMGRGFVMGLMGLDKEKVSGLLVKKAQSWMDSVRTDEEKWAEVSQWLLVRMQMLCQNQRIKDNLERKLREFSSEDKIEAMVRKYLDGVISNNEMGDKVQRTARDFLEKFVENDQWKEKMDAVIKGWMARELEAHHDTITNMIEERLNGLSNEELVEFTEEKVADDLQMIRINGSVVGSLAGMALYILVYLAGQVIHP</sequence>